<dbReference type="InterPro" id="IPR013655">
    <property type="entry name" value="PAS_fold_3"/>
</dbReference>
<dbReference type="EMBL" id="KZ308604">
    <property type="protein sequence ID" value="KAG8232217.1"/>
    <property type="molecule type" value="Genomic_DNA"/>
</dbReference>
<dbReference type="CDD" id="cd00130">
    <property type="entry name" value="PAS"/>
    <property type="match status" value="1"/>
</dbReference>
<dbReference type="SMART" id="SM00091">
    <property type="entry name" value="PAS"/>
    <property type="match status" value="1"/>
</dbReference>
<evidence type="ECO:0000256" key="4">
    <source>
        <dbReference type="ARBA" id="ARBA00023163"/>
    </source>
</evidence>
<dbReference type="Gene3D" id="3.30.450.20">
    <property type="entry name" value="PAS domain"/>
    <property type="match status" value="2"/>
</dbReference>
<dbReference type="PANTHER" id="PTHR23043">
    <property type="entry name" value="HYPOXIA-INDUCIBLE FACTOR 1 ALPHA"/>
    <property type="match status" value="1"/>
</dbReference>
<dbReference type="SUPFAM" id="SSF55785">
    <property type="entry name" value="PYP-like sensor domain (PAS domain)"/>
    <property type="match status" value="1"/>
</dbReference>
<protein>
    <recommendedName>
        <fullName evidence="6">PAS domain-containing protein</fullName>
    </recommendedName>
</protein>
<dbReference type="GO" id="GO:0000977">
    <property type="term" value="F:RNA polymerase II transcription regulatory region sequence-specific DNA binding"/>
    <property type="evidence" value="ECO:0007669"/>
    <property type="project" value="TreeGrafter"/>
</dbReference>
<reference evidence="7" key="2">
    <citation type="submission" date="2017-10" db="EMBL/GenBank/DDBJ databases">
        <title>Ladona fulva Genome sequencing and assembly.</title>
        <authorList>
            <person name="Murali S."/>
            <person name="Richards S."/>
            <person name="Bandaranaike D."/>
            <person name="Bellair M."/>
            <person name="Blankenburg K."/>
            <person name="Chao H."/>
            <person name="Dinh H."/>
            <person name="Doddapaneni H."/>
            <person name="Dugan-Rocha S."/>
            <person name="Elkadiri S."/>
            <person name="Gnanaolivu R."/>
            <person name="Hernandez B."/>
            <person name="Skinner E."/>
            <person name="Javaid M."/>
            <person name="Lee S."/>
            <person name="Li M."/>
            <person name="Ming W."/>
            <person name="Munidasa M."/>
            <person name="Muniz J."/>
            <person name="Nguyen L."/>
            <person name="Hughes D."/>
            <person name="Osuji N."/>
            <person name="Pu L.-L."/>
            <person name="Puazo M."/>
            <person name="Qu C."/>
            <person name="Quiroz J."/>
            <person name="Raj R."/>
            <person name="Weissenberger G."/>
            <person name="Xin Y."/>
            <person name="Zou X."/>
            <person name="Han Y."/>
            <person name="Worley K."/>
            <person name="Muzny D."/>
            <person name="Gibbs R."/>
        </authorList>
    </citation>
    <scope>NUCLEOTIDE SEQUENCE</scope>
    <source>
        <strain evidence="7">Sampled in the wild</strain>
    </source>
</reference>
<evidence type="ECO:0000313" key="8">
    <source>
        <dbReference type="Proteomes" id="UP000792457"/>
    </source>
</evidence>
<keyword evidence="2" id="KW-0805">Transcription regulation</keyword>
<proteinExistence type="predicted"/>
<dbReference type="PANTHER" id="PTHR23043:SF26">
    <property type="entry name" value="PROTEIN TRACHEALESS"/>
    <property type="match status" value="1"/>
</dbReference>
<evidence type="ECO:0000256" key="3">
    <source>
        <dbReference type="ARBA" id="ARBA00023125"/>
    </source>
</evidence>
<feature type="domain" description="PAS" evidence="6">
    <location>
        <begin position="104"/>
        <end position="151"/>
    </location>
</feature>
<keyword evidence="5" id="KW-0539">Nucleus</keyword>
<keyword evidence="8" id="KW-1185">Reference proteome</keyword>
<dbReference type="InterPro" id="IPR000014">
    <property type="entry name" value="PAS"/>
</dbReference>
<evidence type="ECO:0000256" key="2">
    <source>
        <dbReference type="ARBA" id="ARBA00023015"/>
    </source>
</evidence>
<organism evidence="7 8">
    <name type="scientific">Ladona fulva</name>
    <name type="common">Scarce chaser dragonfly</name>
    <name type="synonym">Libellula fulva</name>
    <dbReference type="NCBI Taxonomy" id="123851"/>
    <lineage>
        <taxon>Eukaryota</taxon>
        <taxon>Metazoa</taxon>
        <taxon>Ecdysozoa</taxon>
        <taxon>Arthropoda</taxon>
        <taxon>Hexapoda</taxon>
        <taxon>Insecta</taxon>
        <taxon>Pterygota</taxon>
        <taxon>Palaeoptera</taxon>
        <taxon>Odonata</taxon>
        <taxon>Epiprocta</taxon>
        <taxon>Anisoptera</taxon>
        <taxon>Libelluloidea</taxon>
        <taxon>Libellulidae</taxon>
        <taxon>Ladona</taxon>
    </lineage>
</organism>
<name>A0A8K0KC26_LADFU</name>
<accession>A0A8K0KC26</accession>
<dbReference type="PROSITE" id="PS50112">
    <property type="entry name" value="PAS"/>
    <property type="match status" value="1"/>
</dbReference>
<comment type="subcellular location">
    <subcellularLocation>
        <location evidence="1">Nucleus</location>
    </subcellularLocation>
</comment>
<dbReference type="AlphaFoldDB" id="A0A8K0KC26"/>
<dbReference type="FunFam" id="3.30.450.20:FF:000054">
    <property type="entry name" value="Trachealess, isoform D"/>
    <property type="match status" value="1"/>
</dbReference>
<sequence length="196" mass="21969">MAINSASPYKGYDRAFCIRMKSTLTKRGCHFKSSGYRYIMSLTVAVAKLRPQYSFGRGTAAGSKSPMPPLLGMVALAIALPPPSVHEIRLESDMFVTRVMFDFRIAHCEPRVSELLDFTADELTGKNLYSLCHGEDAAKLRKCHVDLINKGQAMSQYYRIMNRHGGFTWVQTCATVVCNSKNADEQNIICVNYVIR</sequence>
<dbReference type="Pfam" id="PF08447">
    <property type="entry name" value="PAS_3"/>
    <property type="match status" value="1"/>
</dbReference>
<dbReference type="OrthoDB" id="6021714at2759"/>
<keyword evidence="4" id="KW-0804">Transcription</keyword>
<reference evidence="7" key="1">
    <citation type="submission" date="2013-04" db="EMBL/GenBank/DDBJ databases">
        <authorList>
            <person name="Qu J."/>
            <person name="Murali S.C."/>
            <person name="Bandaranaike D."/>
            <person name="Bellair M."/>
            <person name="Blankenburg K."/>
            <person name="Chao H."/>
            <person name="Dinh H."/>
            <person name="Doddapaneni H."/>
            <person name="Downs B."/>
            <person name="Dugan-Rocha S."/>
            <person name="Elkadiri S."/>
            <person name="Gnanaolivu R.D."/>
            <person name="Hernandez B."/>
            <person name="Javaid M."/>
            <person name="Jayaseelan J.C."/>
            <person name="Lee S."/>
            <person name="Li M."/>
            <person name="Ming W."/>
            <person name="Munidasa M."/>
            <person name="Muniz J."/>
            <person name="Nguyen L."/>
            <person name="Ongeri F."/>
            <person name="Osuji N."/>
            <person name="Pu L.-L."/>
            <person name="Puazo M."/>
            <person name="Qu C."/>
            <person name="Quiroz J."/>
            <person name="Raj R."/>
            <person name="Weissenberger G."/>
            <person name="Xin Y."/>
            <person name="Zou X."/>
            <person name="Han Y."/>
            <person name="Richards S."/>
            <person name="Worley K."/>
            <person name="Muzny D."/>
            <person name="Gibbs R."/>
        </authorList>
    </citation>
    <scope>NUCLEOTIDE SEQUENCE</scope>
    <source>
        <strain evidence="7">Sampled in the wild</strain>
    </source>
</reference>
<evidence type="ECO:0000313" key="7">
    <source>
        <dbReference type="EMBL" id="KAG8232217.1"/>
    </source>
</evidence>
<dbReference type="GO" id="GO:0010557">
    <property type="term" value="P:positive regulation of macromolecule biosynthetic process"/>
    <property type="evidence" value="ECO:0007669"/>
    <property type="project" value="UniProtKB-ARBA"/>
</dbReference>
<comment type="caution">
    <text evidence="7">The sequence shown here is derived from an EMBL/GenBank/DDBJ whole genome shotgun (WGS) entry which is preliminary data.</text>
</comment>
<dbReference type="Proteomes" id="UP000792457">
    <property type="component" value="Unassembled WGS sequence"/>
</dbReference>
<evidence type="ECO:0000259" key="6">
    <source>
        <dbReference type="PROSITE" id="PS50112"/>
    </source>
</evidence>
<dbReference type="InterPro" id="IPR035965">
    <property type="entry name" value="PAS-like_dom_sf"/>
</dbReference>
<keyword evidence="3" id="KW-0238">DNA-binding</keyword>
<evidence type="ECO:0000256" key="5">
    <source>
        <dbReference type="ARBA" id="ARBA00023242"/>
    </source>
</evidence>
<dbReference type="GO" id="GO:0005634">
    <property type="term" value="C:nucleus"/>
    <property type="evidence" value="ECO:0007669"/>
    <property type="project" value="UniProtKB-SubCell"/>
</dbReference>
<evidence type="ECO:0000256" key="1">
    <source>
        <dbReference type="ARBA" id="ARBA00004123"/>
    </source>
</evidence>
<gene>
    <name evidence="7" type="ORF">J437_LFUL011961</name>
</gene>
<dbReference type="GO" id="GO:0000981">
    <property type="term" value="F:DNA-binding transcription factor activity, RNA polymerase II-specific"/>
    <property type="evidence" value="ECO:0007669"/>
    <property type="project" value="TreeGrafter"/>
</dbReference>